<accession>E8K2Y7</accession>
<sequence>TATPLVVAGGVVGFGTSVYGLSNAEEGFHDIQLGNAGDIQTKAKNPIRDTVFMGNDKLYHDVGNTFVTASAIMIPIGKTQSVVQGLTEFAIGEAGAYTAGQVAYHGTKLAGGSEEDAQTANFIGNILGGYTASSAASKFSLNKVKADVEAPKYDIERIKENIKESKLARESSGFKEFALNEKYKLIMNDNSSVNLHRKLKLKEYVEWGISPADSVRVLEISENAPKIKYIKDTFTKKQIIDIKPNPDKGIFRPDVEDYLDEKYIKAHIRQFKNGVAKFQKFKPDENWRNGVVGDKNGNSFWLSKKHADIIEKVANGDNRLFEKLLGFDEGYFGDGPIYRLDVSPEVVARKGAFIPTGNEDGANDWWRPGGRTYPGGIPEAVMKDISTKRGDHTWNVVN</sequence>
<comment type="caution">
    <text evidence="1">The sequence shown here is derived from an EMBL/GenBank/DDBJ whole genome shotgun (WGS) entry which is preliminary data.</text>
</comment>
<dbReference type="HOGENOM" id="CLU_057980_0_0_9"/>
<name>E8K2Y7_9STRE</name>
<reference evidence="1 2" key="1">
    <citation type="submission" date="2010-12" db="EMBL/GenBank/DDBJ databases">
        <authorList>
            <person name="Muzny D."/>
            <person name="Qin X."/>
            <person name="Deng J."/>
            <person name="Jiang H."/>
            <person name="Liu Y."/>
            <person name="Qu J."/>
            <person name="Song X.-Z."/>
            <person name="Zhang L."/>
            <person name="Thornton R."/>
            <person name="Coyle M."/>
            <person name="Francisco L."/>
            <person name="Jackson L."/>
            <person name="Javaid M."/>
            <person name="Korchina V."/>
            <person name="Kovar C."/>
            <person name="Mata R."/>
            <person name="Mathew T."/>
            <person name="Ngo R."/>
            <person name="Nguyen L."/>
            <person name="Nguyen N."/>
            <person name="Okwuonu G."/>
            <person name="Ongeri F."/>
            <person name="Pham C."/>
            <person name="Simmons D."/>
            <person name="Wilczek-Boney K."/>
            <person name="Hale W."/>
            <person name="Jakkamsetti A."/>
            <person name="Pham P."/>
            <person name="Ruth R."/>
            <person name="San Lucas F."/>
            <person name="Warren J."/>
            <person name="Zhang J."/>
            <person name="Zhao Z."/>
            <person name="Zhou C."/>
            <person name="Zhu D."/>
            <person name="Lee S."/>
            <person name="Bess C."/>
            <person name="Blankenburg K."/>
            <person name="Forbes L."/>
            <person name="Fu Q."/>
            <person name="Gubbala S."/>
            <person name="Hirani K."/>
            <person name="Jayaseelan J.C."/>
            <person name="Lara F."/>
            <person name="Munidasa M."/>
            <person name="Palculict T."/>
            <person name="Patil S."/>
            <person name="Pu L.-L."/>
            <person name="Saada N."/>
            <person name="Tang L."/>
            <person name="Weissenberger G."/>
            <person name="Zhu Y."/>
            <person name="Hemphill L."/>
            <person name="Shang Y."/>
            <person name="Youmans B."/>
            <person name="Ayvaz T."/>
            <person name="Ross M."/>
            <person name="Santibanez J."/>
            <person name="Aqrawi P."/>
            <person name="Gross S."/>
            <person name="Joshi V."/>
            <person name="Fowler G."/>
            <person name="Nazareth L."/>
            <person name="Reid J."/>
            <person name="Worley K."/>
            <person name="Petrosino J."/>
            <person name="Highlander S."/>
            <person name="Gibbs R."/>
        </authorList>
    </citation>
    <scope>NUCLEOTIDE SEQUENCE [LARGE SCALE GENOMIC DNA]</scope>
    <source>
        <strain evidence="1 2">ATCC 700779</strain>
    </source>
</reference>
<protein>
    <submittedName>
        <fullName evidence="1">Uncharacterized protein</fullName>
    </submittedName>
</protein>
<gene>
    <name evidence="1" type="ORF">HMPREF9423_1850</name>
</gene>
<dbReference type="EMBL" id="AEVD01000021">
    <property type="protein sequence ID" value="EFX35816.1"/>
    <property type="molecule type" value="Genomic_DNA"/>
</dbReference>
<keyword evidence="2" id="KW-1185">Reference proteome</keyword>
<organism evidence="1 2">
    <name type="scientific">Streptococcus infantis ATCC 700779</name>
    <dbReference type="NCBI Taxonomy" id="889204"/>
    <lineage>
        <taxon>Bacteria</taxon>
        <taxon>Bacillati</taxon>
        <taxon>Bacillota</taxon>
        <taxon>Bacilli</taxon>
        <taxon>Lactobacillales</taxon>
        <taxon>Streptococcaceae</taxon>
        <taxon>Streptococcus</taxon>
    </lineage>
</organism>
<evidence type="ECO:0000313" key="2">
    <source>
        <dbReference type="Proteomes" id="UP000002815"/>
    </source>
</evidence>
<dbReference type="RefSeq" id="WP_006149480.1">
    <property type="nucleotide sequence ID" value="NZ_GL732439.1"/>
</dbReference>
<dbReference type="GeneID" id="83686966"/>
<dbReference type="AlphaFoldDB" id="E8K2Y7"/>
<evidence type="ECO:0000313" key="1">
    <source>
        <dbReference type="EMBL" id="EFX35816.1"/>
    </source>
</evidence>
<dbReference type="eggNOG" id="COG3210">
    <property type="taxonomic scope" value="Bacteria"/>
</dbReference>
<dbReference type="Proteomes" id="UP000002815">
    <property type="component" value="Unassembled WGS sequence"/>
</dbReference>
<proteinExistence type="predicted"/>
<feature type="non-terminal residue" evidence="1">
    <location>
        <position position="1"/>
    </location>
</feature>